<feature type="domain" description="Homeobox" evidence="8">
    <location>
        <begin position="183"/>
        <end position="244"/>
    </location>
</feature>
<dbReference type="PANTHER" id="PTHR24208">
    <property type="entry name" value="LIM/HOMEOBOX PROTEIN LHX"/>
    <property type="match status" value="1"/>
</dbReference>
<feature type="region of interest" description="Disordered" evidence="7">
    <location>
        <begin position="255"/>
        <end position="317"/>
    </location>
</feature>
<evidence type="ECO:0000313" key="10">
    <source>
        <dbReference type="Proteomes" id="UP000001745"/>
    </source>
</evidence>
<feature type="compositionally biased region" description="Polar residues" evidence="7">
    <location>
        <begin position="127"/>
        <end position="145"/>
    </location>
</feature>
<reference evidence="9" key="1">
    <citation type="submission" date="2007-10" db="EMBL/GenBank/DDBJ databases">
        <authorList>
            <person name="Zhao H."/>
            <person name="Waite J.H."/>
        </authorList>
    </citation>
    <scope>NUCLEOTIDE SEQUENCE</scope>
    <source>
        <strain evidence="9">ATCC 10500</strain>
    </source>
</reference>
<dbReference type="GO" id="GO:0000981">
    <property type="term" value="F:DNA-binding transcription factor activity, RNA polymerase II-specific"/>
    <property type="evidence" value="ECO:0007669"/>
    <property type="project" value="TreeGrafter"/>
</dbReference>
<feature type="compositionally biased region" description="Acidic residues" evidence="7">
    <location>
        <begin position="154"/>
        <end position="170"/>
    </location>
</feature>
<dbReference type="EMBL" id="EQ962655">
    <property type="protein sequence ID" value="EED18328.1"/>
    <property type="molecule type" value="Genomic_DNA"/>
</dbReference>
<feature type="compositionally biased region" description="Polar residues" evidence="7">
    <location>
        <begin position="26"/>
        <end position="48"/>
    </location>
</feature>
<keyword evidence="3 5" id="KW-0371">Homeobox</keyword>
<evidence type="ECO:0000256" key="7">
    <source>
        <dbReference type="SAM" id="MobiDB-lite"/>
    </source>
</evidence>
<dbReference type="RefSeq" id="XP_002482320.1">
    <property type="nucleotide sequence ID" value="XM_002482275.1"/>
</dbReference>
<evidence type="ECO:0000256" key="3">
    <source>
        <dbReference type="ARBA" id="ARBA00023155"/>
    </source>
</evidence>
<dbReference type="Pfam" id="PF00046">
    <property type="entry name" value="Homeodomain"/>
    <property type="match status" value="1"/>
</dbReference>
<dbReference type="SMART" id="SM00389">
    <property type="entry name" value="HOX"/>
    <property type="match status" value="1"/>
</dbReference>
<dbReference type="PROSITE" id="PS50071">
    <property type="entry name" value="HOMEOBOX_2"/>
    <property type="match status" value="1"/>
</dbReference>
<dbReference type="Gene3D" id="1.10.10.60">
    <property type="entry name" value="Homeodomain-like"/>
    <property type="match status" value="1"/>
</dbReference>
<feature type="compositionally biased region" description="Polar residues" evidence="7">
    <location>
        <begin position="557"/>
        <end position="566"/>
    </location>
</feature>
<keyword evidence="2 5" id="KW-0238">DNA-binding</keyword>
<evidence type="ECO:0000256" key="4">
    <source>
        <dbReference type="ARBA" id="ARBA00023242"/>
    </source>
</evidence>
<feature type="DNA-binding region" description="Homeobox" evidence="5">
    <location>
        <begin position="185"/>
        <end position="245"/>
    </location>
</feature>
<dbReference type="eggNOG" id="KOG0849">
    <property type="taxonomic scope" value="Eukaryota"/>
</dbReference>
<keyword evidence="4 5" id="KW-0539">Nucleus</keyword>
<evidence type="ECO:0000256" key="1">
    <source>
        <dbReference type="ARBA" id="ARBA00004123"/>
    </source>
</evidence>
<feature type="compositionally biased region" description="Low complexity" evidence="7">
    <location>
        <begin position="277"/>
        <end position="297"/>
    </location>
</feature>
<feature type="compositionally biased region" description="Low complexity" evidence="7">
    <location>
        <begin position="538"/>
        <end position="548"/>
    </location>
</feature>
<feature type="region of interest" description="Disordered" evidence="7">
    <location>
        <begin position="1"/>
        <end position="189"/>
    </location>
</feature>
<organism evidence="9 10">
    <name type="scientific">Talaromyces stipitatus (strain ATCC 10500 / CBS 375.48 / QM 6759 / NRRL 1006)</name>
    <name type="common">Penicillium stipitatum</name>
    <dbReference type="NCBI Taxonomy" id="441959"/>
    <lineage>
        <taxon>Eukaryota</taxon>
        <taxon>Fungi</taxon>
        <taxon>Dikarya</taxon>
        <taxon>Ascomycota</taxon>
        <taxon>Pezizomycotina</taxon>
        <taxon>Eurotiomycetes</taxon>
        <taxon>Eurotiomycetidae</taxon>
        <taxon>Eurotiales</taxon>
        <taxon>Trichocomaceae</taxon>
        <taxon>Talaromyces</taxon>
        <taxon>Talaromyces sect. Talaromyces</taxon>
    </lineage>
</organism>
<evidence type="ECO:0000256" key="6">
    <source>
        <dbReference type="RuleBase" id="RU000682"/>
    </source>
</evidence>
<protein>
    <submittedName>
        <fullName evidence="9">Homeobox transcription factor, putative</fullName>
    </submittedName>
</protein>
<feature type="compositionally biased region" description="Polar residues" evidence="7">
    <location>
        <begin position="427"/>
        <end position="442"/>
    </location>
</feature>
<dbReference type="GeneID" id="8100057"/>
<feature type="region of interest" description="Disordered" evidence="7">
    <location>
        <begin position="416"/>
        <end position="469"/>
    </location>
</feature>
<comment type="subcellular location">
    <subcellularLocation>
        <location evidence="1 5 6">Nucleus</location>
    </subcellularLocation>
</comment>
<feature type="compositionally biased region" description="Polar residues" evidence="7">
    <location>
        <begin position="453"/>
        <end position="469"/>
    </location>
</feature>
<reference evidence="10" key="2">
    <citation type="journal article" date="2015" name="Genome Announc.">
        <title>Genome sequence of the AIDS-associated pathogen Penicillium marneffei (ATCC18224) and its near taxonomic relative Talaromyces stipitatus (ATCC10500).</title>
        <authorList>
            <person name="Nierman W.C."/>
            <person name="Fedorova-Abrams N.D."/>
            <person name="Andrianopoulos A."/>
        </authorList>
    </citation>
    <scope>NUCLEOTIDE SEQUENCE [LARGE SCALE GENOMIC DNA]</scope>
    <source>
        <strain evidence="10">ATCC 10500 / CBS 375.48 / QM 6759 / NRRL 1006</strain>
    </source>
</reference>
<dbReference type="SUPFAM" id="SSF46689">
    <property type="entry name" value="Homeodomain-like"/>
    <property type="match status" value="1"/>
</dbReference>
<dbReference type="EMBL" id="EQ962655">
    <property type="protein sequence ID" value="EED18327.1"/>
    <property type="molecule type" value="Genomic_DNA"/>
</dbReference>
<dbReference type="GO" id="GO:0000977">
    <property type="term" value="F:RNA polymerase II transcription regulatory region sequence-specific DNA binding"/>
    <property type="evidence" value="ECO:0007669"/>
    <property type="project" value="TreeGrafter"/>
</dbReference>
<feature type="region of interest" description="Disordered" evidence="7">
    <location>
        <begin position="532"/>
        <end position="566"/>
    </location>
</feature>
<proteinExistence type="predicted"/>
<dbReference type="InterPro" id="IPR001356">
    <property type="entry name" value="HD"/>
</dbReference>
<feature type="compositionally biased region" description="Basic and acidic residues" evidence="7">
    <location>
        <begin position="255"/>
        <end position="264"/>
    </location>
</feature>
<dbReference type="RefSeq" id="XP_002482319.1">
    <property type="nucleotide sequence ID" value="XM_002482274.1"/>
</dbReference>
<keyword evidence="10" id="KW-1185">Reference proteome</keyword>
<dbReference type="STRING" id="441959.B8MDU8"/>
<dbReference type="VEuPathDB" id="FungiDB:TSTA_120730"/>
<dbReference type="InterPro" id="IPR050453">
    <property type="entry name" value="LIM_Homeobox_TF"/>
</dbReference>
<dbReference type="OMA" id="PYTHENS"/>
<dbReference type="Proteomes" id="UP000001745">
    <property type="component" value="Unassembled WGS sequence"/>
</dbReference>
<dbReference type="GO" id="GO:0005634">
    <property type="term" value="C:nucleus"/>
    <property type="evidence" value="ECO:0007669"/>
    <property type="project" value="UniProtKB-SubCell"/>
</dbReference>
<gene>
    <name evidence="9" type="ORF">TSTA_120730</name>
</gene>
<dbReference type="CDD" id="cd00086">
    <property type="entry name" value="homeodomain"/>
    <property type="match status" value="1"/>
</dbReference>
<accession>B8MDU8</accession>
<evidence type="ECO:0000256" key="5">
    <source>
        <dbReference type="PROSITE-ProRule" id="PRU00108"/>
    </source>
</evidence>
<evidence type="ECO:0000259" key="8">
    <source>
        <dbReference type="PROSITE" id="PS50071"/>
    </source>
</evidence>
<dbReference type="AlphaFoldDB" id="B8MDU8"/>
<dbReference type="OrthoDB" id="6159439at2759"/>
<dbReference type="InParanoid" id="B8MDU8"/>
<feature type="compositionally biased region" description="Polar residues" evidence="7">
    <location>
        <begin position="95"/>
        <end position="110"/>
    </location>
</feature>
<dbReference type="InterPro" id="IPR009057">
    <property type="entry name" value="Homeodomain-like_sf"/>
</dbReference>
<feature type="compositionally biased region" description="Low complexity" evidence="7">
    <location>
        <begin position="61"/>
        <end position="82"/>
    </location>
</feature>
<name>B8MDU8_TALSN</name>
<dbReference type="HOGENOM" id="CLU_481612_0_0_1"/>
<sequence length="566" mass="61635">MSIIGVYRSVPSPQSDLYRHHPLAPSSDSIARNFSQGQVQESKMSLSSGAPIFATPSAATSAKESSQQPSSSGSNAQSEAGGISILPKLSETGPFATQFSNTTTLDQRTAVQGREIGAVSEQHRPSQDWSAHSSNMNASQTTQQRRASENHGEDNEEELAEDFSNGEEGEGGQGKSAGDAGDNSKKTKRFRLTHNQTRFLMSEFTRQAHPDAAHRERLSREIPGLSPRQVQVWFQNRRAKLKRLTSQDRDRVLKSRALPDHFDRTQMLQQPYGPRQSATTSPTSPTTARSSFASTAPKPLAVNSIKRNPGDDYPVSPASAASAYGNYVNSPGLSEPFSPTNNTGHPATLPRVPGVHHAPHSHEYHRSHSFSSSYAPAWQQYPHRLHMPPSEAGIKSEQTINPLHRSTASYPGLAGTIPEATYDRHGSQASSVDHGSSTQTNSPLPPAMAYQAGQPSHASNEQYPSSTQVAESAYNTPVGYRHVLSLQTGQLPPPQEYQVSPFTPSYNFDSFYQPYTHENSSTVSLPASYMRSSQQGAYESSNGNYSSYENHDMTHRLSASQPGGTR</sequence>
<dbReference type="PANTHER" id="PTHR24208:SF166">
    <property type="entry name" value="LIM HOMEOBOX TRANSCRIPTION FACTOR 1 ALPHA, ISOFORM B"/>
    <property type="match status" value="1"/>
</dbReference>
<evidence type="ECO:0000313" key="9">
    <source>
        <dbReference type="EMBL" id="EED18327.1"/>
    </source>
</evidence>
<evidence type="ECO:0000256" key="2">
    <source>
        <dbReference type="ARBA" id="ARBA00023125"/>
    </source>
</evidence>